<name>A0A643FFW9_IDEDE</name>
<dbReference type="InterPro" id="IPR012318">
    <property type="entry name" value="HTH_CRP"/>
</dbReference>
<dbReference type="InterPro" id="IPR050397">
    <property type="entry name" value="Env_Response_Regulators"/>
</dbReference>
<dbReference type="OrthoDB" id="9776746at2"/>
<evidence type="ECO:0000259" key="4">
    <source>
        <dbReference type="PROSITE" id="PS51063"/>
    </source>
</evidence>
<sequence length="227" mass="24132">MPVPSPSPLPLAERLSALYPAVAALPAALRDSVLAEDAAVMTVPAQAPLFQEGAPCQGFPLVLSGEVRVARGAQNGRSLELYRVGPGELCVASTSCLFGHSLMVAHGATTEPTELVVLSPRGFDRWVIDAGFRQFVFGIFADRLADLMALAEAVAFQRLDQRLAGTLLGHGAVVASSHQALADELGTVREIVTRLLKRFERAGWLRLGRERIEVLDAAALRQLASGG</sequence>
<dbReference type="GO" id="GO:0003700">
    <property type="term" value="F:DNA-binding transcription factor activity"/>
    <property type="evidence" value="ECO:0007669"/>
    <property type="project" value="TreeGrafter"/>
</dbReference>
<dbReference type="AlphaFoldDB" id="A0A643FFW9"/>
<evidence type="ECO:0000256" key="3">
    <source>
        <dbReference type="ARBA" id="ARBA00023163"/>
    </source>
</evidence>
<dbReference type="RefSeq" id="WP_151122484.1">
    <property type="nucleotide sequence ID" value="NZ_CP088081.1"/>
</dbReference>
<dbReference type="SMART" id="SM00419">
    <property type="entry name" value="HTH_CRP"/>
    <property type="match status" value="1"/>
</dbReference>
<dbReference type="InterPro" id="IPR018490">
    <property type="entry name" value="cNMP-bd_dom_sf"/>
</dbReference>
<dbReference type="InterPro" id="IPR000595">
    <property type="entry name" value="cNMP-bd_dom"/>
</dbReference>
<feature type="domain" description="HTH crp-type" evidence="4">
    <location>
        <begin position="157"/>
        <end position="218"/>
    </location>
</feature>
<evidence type="ECO:0000256" key="2">
    <source>
        <dbReference type="ARBA" id="ARBA00023125"/>
    </source>
</evidence>
<dbReference type="PANTHER" id="PTHR24567">
    <property type="entry name" value="CRP FAMILY TRANSCRIPTIONAL REGULATORY PROTEIN"/>
    <property type="match status" value="1"/>
</dbReference>
<dbReference type="CDD" id="cd00038">
    <property type="entry name" value="CAP_ED"/>
    <property type="match status" value="1"/>
</dbReference>
<dbReference type="Gene3D" id="2.60.120.10">
    <property type="entry name" value="Jelly Rolls"/>
    <property type="match status" value="1"/>
</dbReference>
<proteinExistence type="predicted"/>
<evidence type="ECO:0000313" key="6">
    <source>
        <dbReference type="Proteomes" id="UP000430120"/>
    </source>
</evidence>
<dbReference type="InterPro" id="IPR014710">
    <property type="entry name" value="RmlC-like_jellyroll"/>
</dbReference>
<comment type="caution">
    <text evidence="5">The sequence shown here is derived from an EMBL/GenBank/DDBJ whole genome shotgun (WGS) entry which is preliminary data.</text>
</comment>
<dbReference type="InterPro" id="IPR036388">
    <property type="entry name" value="WH-like_DNA-bd_sf"/>
</dbReference>
<gene>
    <name evidence="5" type="ORF">F7Q92_03260</name>
</gene>
<dbReference type="InterPro" id="IPR036390">
    <property type="entry name" value="WH_DNA-bd_sf"/>
</dbReference>
<keyword evidence="3" id="KW-0804">Transcription</keyword>
<keyword evidence="1" id="KW-0805">Transcription regulation</keyword>
<dbReference type="Pfam" id="PF13545">
    <property type="entry name" value="HTH_Crp_2"/>
    <property type="match status" value="1"/>
</dbReference>
<keyword evidence="6" id="KW-1185">Reference proteome</keyword>
<protein>
    <submittedName>
        <fullName evidence="5">Crp/Fnr family transcriptional regulator</fullName>
    </submittedName>
</protein>
<evidence type="ECO:0000313" key="5">
    <source>
        <dbReference type="EMBL" id="KAB0584544.1"/>
    </source>
</evidence>
<dbReference type="SUPFAM" id="SSF46785">
    <property type="entry name" value="Winged helix' DNA-binding domain"/>
    <property type="match status" value="1"/>
</dbReference>
<dbReference type="GO" id="GO:0003677">
    <property type="term" value="F:DNA binding"/>
    <property type="evidence" value="ECO:0007669"/>
    <property type="project" value="UniProtKB-KW"/>
</dbReference>
<dbReference type="Gene3D" id="1.10.10.10">
    <property type="entry name" value="Winged helix-like DNA-binding domain superfamily/Winged helix DNA-binding domain"/>
    <property type="match status" value="1"/>
</dbReference>
<dbReference type="PANTHER" id="PTHR24567:SF74">
    <property type="entry name" value="HTH-TYPE TRANSCRIPTIONAL REGULATOR ARCR"/>
    <property type="match status" value="1"/>
</dbReference>
<dbReference type="Pfam" id="PF00027">
    <property type="entry name" value="cNMP_binding"/>
    <property type="match status" value="1"/>
</dbReference>
<dbReference type="SUPFAM" id="SSF51206">
    <property type="entry name" value="cAMP-binding domain-like"/>
    <property type="match status" value="1"/>
</dbReference>
<dbReference type="Proteomes" id="UP000430120">
    <property type="component" value="Unassembled WGS sequence"/>
</dbReference>
<reference evidence="5 6" key="1">
    <citation type="submission" date="2019-09" db="EMBL/GenBank/DDBJ databases">
        <title>Draft genome sequences of 48 bacterial type strains from the CCUG.</title>
        <authorList>
            <person name="Tunovic T."/>
            <person name="Pineiro-Iglesias B."/>
            <person name="Unosson C."/>
            <person name="Inganas E."/>
            <person name="Ohlen M."/>
            <person name="Cardew S."/>
            <person name="Jensie-Markopoulos S."/>
            <person name="Salva-Serra F."/>
            <person name="Jaen-Luchoro D."/>
            <person name="Karlsson R."/>
            <person name="Svensson-Stadler L."/>
            <person name="Chun J."/>
            <person name="Moore E."/>
        </authorList>
    </citation>
    <scope>NUCLEOTIDE SEQUENCE [LARGE SCALE GENOMIC DNA]</scope>
    <source>
        <strain evidence="5 6">CCUG 30977</strain>
    </source>
</reference>
<accession>A0A643FFW9</accession>
<evidence type="ECO:0000256" key="1">
    <source>
        <dbReference type="ARBA" id="ARBA00023015"/>
    </source>
</evidence>
<organism evidence="5 6">
    <name type="scientific">Ideonella dechloratans</name>
    <dbReference type="NCBI Taxonomy" id="36863"/>
    <lineage>
        <taxon>Bacteria</taxon>
        <taxon>Pseudomonadati</taxon>
        <taxon>Pseudomonadota</taxon>
        <taxon>Betaproteobacteria</taxon>
        <taxon>Burkholderiales</taxon>
        <taxon>Sphaerotilaceae</taxon>
        <taxon>Ideonella</taxon>
    </lineage>
</organism>
<dbReference type="GO" id="GO:0005829">
    <property type="term" value="C:cytosol"/>
    <property type="evidence" value="ECO:0007669"/>
    <property type="project" value="TreeGrafter"/>
</dbReference>
<dbReference type="EMBL" id="VZPB01000005">
    <property type="protein sequence ID" value="KAB0584544.1"/>
    <property type="molecule type" value="Genomic_DNA"/>
</dbReference>
<dbReference type="PROSITE" id="PS51063">
    <property type="entry name" value="HTH_CRP_2"/>
    <property type="match status" value="1"/>
</dbReference>
<keyword evidence="2" id="KW-0238">DNA-binding</keyword>